<comment type="caution">
    <text evidence="2">The sequence shown here is derived from an EMBL/GenBank/DDBJ whole genome shotgun (WGS) entry which is preliminary data.</text>
</comment>
<dbReference type="Pfam" id="PF13801">
    <property type="entry name" value="Metal_resist"/>
    <property type="match status" value="1"/>
</dbReference>
<keyword evidence="1" id="KW-0812">Transmembrane</keyword>
<dbReference type="InterPro" id="IPR025961">
    <property type="entry name" value="Metal_resist"/>
</dbReference>
<reference evidence="2 3" key="1">
    <citation type="submission" date="2017-05" db="EMBL/GenBank/DDBJ databases">
        <authorList>
            <person name="Varghese N."/>
            <person name="Submissions S."/>
        </authorList>
    </citation>
    <scope>NUCLEOTIDE SEQUENCE [LARGE SCALE GENOMIC DNA]</scope>
    <source>
        <strain evidence="2 3">DSM 29734</strain>
    </source>
</reference>
<name>A0ABY1NPY5_9RHOB</name>
<protein>
    <submittedName>
        <fullName evidence="2">Uncharacterized membrane protein</fullName>
    </submittedName>
</protein>
<accession>A0ABY1NPY5</accession>
<sequence>MTEPKNDVPSPKPRRLTRALLIGSLALNLLIIGVVGGAVISLRGHGDKRPASDRFGSPYIKALTFDDKREVGRAIRSTYRKSDVDHRADHRLYREALTVLRTSPLDETSLRDLVASLDQAGERRRVMARDVFLAKILSMSDAERASYADRLEEVLERGPKDKKRPPKQP</sequence>
<keyword evidence="3" id="KW-1185">Reference proteome</keyword>
<evidence type="ECO:0000313" key="2">
    <source>
        <dbReference type="EMBL" id="SMP14252.1"/>
    </source>
</evidence>
<dbReference type="EMBL" id="FXTY01000002">
    <property type="protein sequence ID" value="SMP14252.1"/>
    <property type="molecule type" value="Genomic_DNA"/>
</dbReference>
<evidence type="ECO:0000256" key="1">
    <source>
        <dbReference type="SAM" id="Phobius"/>
    </source>
</evidence>
<organism evidence="2 3">
    <name type="scientific">Shimia sagamensis</name>
    <dbReference type="NCBI Taxonomy" id="1566352"/>
    <lineage>
        <taxon>Bacteria</taxon>
        <taxon>Pseudomonadati</taxon>
        <taxon>Pseudomonadota</taxon>
        <taxon>Alphaproteobacteria</taxon>
        <taxon>Rhodobacterales</taxon>
        <taxon>Roseobacteraceae</taxon>
    </lineage>
</organism>
<dbReference type="RefSeq" id="WP_283425368.1">
    <property type="nucleotide sequence ID" value="NZ_FXTY01000002.1"/>
</dbReference>
<proteinExistence type="predicted"/>
<dbReference type="Proteomes" id="UP001157961">
    <property type="component" value="Unassembled WGS sequence"/>
</dbReference>
<evidence type="ECO:0000313" key="3">
    <source>
        <dbReference type="Proteomes" id="UP001157961"/>
    </source>
</evidence>
<feature type="transmembrane region" description="Helical" evidence="1">
    <location>
        <begin position="20"/>
        <end position="42"/>
    </location>
</feature>
<keyword evidence="1" id="KW-0472">Membrane</keyword>
<gene>
    <name evidence="2" type="ORF">SAMN06265373_102648</name>
</gene>
<keyword evidence="1" id="KW-1133">Transmembrane helix</keyword>